<reference evidence="1 2" key="1">
    <citation type="submission" date="2016-03" db="EMBL/GenBank/DDBJ databases">
        <title>Draft Genome Assembly of Pseudomonas putida strain CBF10-2.</title>
        <authorList>
            <person name="Iyer R.S."/>
            <person name="Damania A."/>
        </authorList>
    </citation>
    <scope>NUCLEOTIDE SEQUENCE [LARGE SCALE GENOMIC DNA]</scope>
    <source>
        <strain evidence="1 2">CBF10-2</strain>
    </source>
</reference>
<proteinExistence type="predicted"/>
<name>A0A177SQW5_PSEPU</name>
<comment type="caution">
    <text evidence="1">The sequence shown here is derived from an EMBL/GenBank/DDBJ whole genome shotgun (WGS) entry which is preliminary data.</text>
</comment>
<dbReference type="Gene3D" id="3.30.2210.10">
    <property type="entry name" value="Integron cassette protein superfamily"/>
    <property type="match status" value="1"/>
</dbReference>
<dbReference type="RefSeq" id="WP_064302229.1">
    <property type="nucleotide sequence ID" value="NZ_LUCV01000011.1"/>
</dbReference>
<dbReference type="InterPro" id="IPR048474">
    <property type="entry name" value="M1E1E6-like_sf"/>
</dbReference>
<dbReference type="EMBL" id="LUCV01000011">
    <property type="protein sequence ID" value="OAI93382.1"/>
    <property type="molecule type" value="Genomic_DNA"/>
</dbReference>
<dbReference type="AlphaFoldDB" id="A0A177SQW5"/>
<protein>
    <submittedName>
        <fullName evidence="1">Uncharacterized protein</fullName>
    </submittedName>
</protein>
<evidence type="ECO:0000313" key="1">
    <source>
        <dbReference type="EMBL" id="OAI93382.1"/>
    </source>
</evidence>
<dbReference type="Proteomes" id="UP000077752">
    <property type="component" value="Unassembled WGS sequence"/>
</dbReference>
<accession>A0A177SQW5</accession>
<sequence>MNDFALTYWTRRFSAKTTLKVRKTQTGWHISHIAIFGDTDHEGAPILEANLEQDNVKFPKGVGAFLGFVWEQLDEGEIDAERAQEMIQEIGDWITACETSQPQWKVWNT</sequence>
<organism evidence="1 2">
    <name type="scientific">Pseudomonas putida</name>
    <name type="common">Arthrobacter siderocapsulatus</name>
    <dbReference type="NCBI Taxonomy" id="303"/>
    <lineage>
        <taxon>Bacteria</taxon>
        <taxon>Pseudomonadati</taxon>
        <taxon>Pseudomonadota</taxon>
        <taxon>Gammaproteobacteria</taxon>
        <taxon>Pseudomonadales</taxon>
        <taxon>Pseudomonadaceae</taxon>
        <taxon>Pseudomonas</taxon>
    </lineage>
</organism>
<gene>
    <name evidence="1" type="ORF">AYO28_13315</name>
</gene>
<evidence type="ECO:0000313" key="2">
    <source>
        <dbReference type="Proteomes" id="UP000077752"/>
    </source>
</evidence>